<dbReference type="InterPro" id="IPR036423">
    <property type="entry name" value="SOD-like_Cu/Zn_dom_sf"/>
</dbReference>
<dbReference type="GO" id="GO:0004784">
    <property type="term" value="F:superoxide dismutase activity"/>
    <property type="evidence" value="ECO:0007669"/>
    <property type="project" value="UniProtKB-EC"/>
</dbReference>
<accession>A0A1I6ACA6</accession>
<feature type="signal peptide" evidence="4">
    <location>
        <begin position="1"/>
        <end position="26"/>
    </location>
</feature>
<keyword evidence="7" id="KW-1185">Reference proteome</keyword>
<evidence type="ECO:0000256" key="1">
    <source>
        <dbReference type="ARBA" id="ARBA00010457"/>
    </source>
</evidence>
<dbReference type="SUPFAM" id="SSF49329">
    <property type="entry name" value="Cu,Zn superoxide dismutase-like"/>
    <property type="match status" value="1"/>
</dbReference>
<dbReference type="InterPro" id="IPR001424">
    <property type="entry name" value="SOD_Cu_Zn_dom"/>
</dbReference>
<dbReference type="PROSITE" id="PS51257">
    <property type="entry name" value="PROKAR_LIPOPROTEIN"/>
    <property type="match status" value="1"/>
</dbReference>
<dbReference type="AlphaFoldDB" id="A0A1I6ACA6"/>
<dbReference type="InterPro" id="IPR024134">
    <property type="entry name" value="SOD_Cu/Zn_/chaperone"/>
</dbReference>
<dbReference type="Pfam" id="PF00080">
    <property type="entry name" value="Sod_Cu"/>
    <property type="match status" value="1"/>
</dbReference>
<keyword evidence="3" id="KW-0479">Metal-binding</keyword>
<comment type="catalytic activity">
    <reaction evidence="3">
        <text>2 superoxide + 2 H(+) = H2O2 + O2</text>
        <dbReference type="Rhea" id="RHEA:20696"/>
        <dbReference type="ChEBI" id="CHEBI:15378"/>
        <dbReference type="ChEBI" id="CHEBI:15379"/>
        <dbReference type="ChEBI" id="CHEBI:16240"/>
        <dbReference type="ChEBI" id="CHEBI:18421"/>
        <dbReference type="EC" id="1.15.1.1"/>
    </reaction>
</comment>
<evidence type="ECO:0000313" key="7">
    <source>
        <dbReference type="Proteomes" id="UP000198734"/>
    </source>
</evidence>
<protein>
    <recommendedName>
        <fullName evidence="3">Superoxide dismutase [Cu-Zn]</fullName>
        <ecNumber evidence="3">1.15.1.1</ecNumber>
    </recommendedName>
</protein>
<comment type="similarity">
    <text evidence="1 3">Belongs to the Cu-Zn superoxide dismutase family.</text>
</comment>
<dbReference type="PROSITE" id="PS00332">
    <property type="entry name" value="SOD_CU_ZN_2"/>
    <property type="match status" value="1"/>
</dbReference>
<evidence type="ECO:0000259" key="5">
    <source>
        <dbReference type="Pfam" id="PF00080"/>
    </source>
</evidence>
<dbReference type="RefSeq" id="WP_093537933.1">
    <property type="nucleotide sequence ID" value="NZ_FOXU01000007.1"/>
</dbReference>
<dbReference type="GO" id="GO:0005507">
    <property type="term" value="F:copper ion binding"/>
    <property type="evidence" value="ECO:0007669"/>
    <property type="project" value="InterPro"/>
</dbReference>
<dbReference type="InterPro" id="IPR018152">
    <property type="entry name" value="SOD_Cu/Zn_BS"/>
</dbReference>
<comment type="function">
    <text evidence="2">Destroys radicals which are normally produced within the cells and which are toxic to biological systems. May play a role in favoring mycobacterial survival in phagocytes.</text>
</comment>
<keyword evidence="3" id="KW-0560">Oxidoreductase</keyword>
<gene>
    <name evidence="6" type="ORF">SAMN05421670_3273</name>
</gene>
<dbReference type="EC" id="1.15.1.1" evidence="3"/>
<dbReference type="CDD" id="cd00305">
    <property type="entry name" value="Cu-Zn_Superoxide_Dismutase"/>
    <property type="match status" value="1"/>
</dbReference>
<evidence type="ECO:0000256" key="3">
    <source>
        <dbReference type="RuleBase" id="RU000393"/>
    </source>
</evidence>
<dbReference type="STRING" id="126156.SAMN05421670_3273"/>
<comment type="cofactor">
    <cofactor evidence="3">
        <name>Zn(2+)</name>
        <dbReference type="ChEBI" id="CHEBI:29105"/>
    </cofactor>
    <text evidence="3">Binds 1 zinc ion per subunit.</text>
</comment>
<comment type="cofactor">
    <cofactor evidence="3">
        <name>Cu cation</name>
        <dbReference type="ChEBI" id="CHEBI:23378"/>
    </cofactor>
    <text evidence="3">Binds 1 copper ion per subunit.</text>
</comment>
<dbReference type="EMBL" id="FOXU01000007">
    <property type="protein sequence ID" value="SFQ66319.1"/>
    <property type="molecule type" value="Genomic_DNA"/>
</dbReference>
<dbReference type="Proteomes" id="UP000198734">
    <property type="component" value="Unassembled WGS sequence"/>
</dbReference>
<evidence type="ECO:0000256" key="4">
    <source>
        <dbReference type="SAM" id="SignalP"/>
    </source>
</evidence>
<dbReference type="Gene3D" id="2.60.40.200">
    <property type="entry name" value="Superoxide dismutase, copper/zinc binding domain"/>
    <property type="match status" value="1"/>
</dbReference>
<keyword evidence="4" id="KW-0732">Signal</keyword>
<keyword evidence="3" id="KW-0186">Copper</keyword>
<feature type="domain" description="Superoxide dismutase copper/zinc binding" evidence="5">
    <location>
        <begin position="45"/>
        <end position="176"/>
    </location>
</feature>
<evidence type="ECO:0000256" key="2">
    <source>
        <dbReference type="ARBA" id="ARBA00024900"/>
    </source>
</evidence>
<feature type="chain" id="PRO_5011538951" description="Superoxide dismutase [Cu-Zn]" evidence="4">
    <location>
        <begin position="27"/>
        <end position="178"/>
    </location>
</feature>
<dbReference type="PANTHER" id="PTHR10003">
    <property type="entry name" value="SUPEROXIDE DISMUTASE CU-ZN -RELATED"/>
    <property type="match status" value="1"/>
</dbReference>
<organism evidence="6 7">
    <name type="scientific">Psychrobacillus psychrotolerans</name>
    <dbReference type="NCBI Taxonomy" id="126156"/>
    <lineage>
        <taxon>Bacteria</taxon>
        <taxon>Bacillati</taxon>
        <taxon>Bacillota</taxon>
        <taxon>Bacilli</taxon>
        <taxon>Bacillales</taxon>
        <taxon>Bacillaceae</taxon>
        <taxon>Psychrobacillus</taxon>
    </lineage>
</organism>
<evidence type="ECO:0000313" key="6">
    <source>
        <dbReference type="EMBL" id="SFQ66319.1"/>
    </source>
</evidence>
<reference evidence="7" key="1">
    <citation type="submission" date="2016-10" db="EMBL/GenBank/DDBJ databases">
        <authorList>
            <person name="Varghese N."/>
            <person name="Submissions S."/>
        </authorList>
    </citation>
    <scope>NUCLEOTIDE SEQUENCE [LARGE SCALE GENOMIC DNA]</scope>
    <source>
        <strain evidence="7">DSM 11706</strain>
    </source>
</reference>
<name>A0A1I6ACA6_9BACI</name>
<keyword evidence="3" id="KW-0862">Zinc</keyword>
<dbReference type="OrthoDB" id="9792957at2"/>
<proteinExistence type="inferred from homology"/>
<sequence length="178" mass="18607">MRKQIVIPLLIAVTALGGCNFPSADADLKDAVQVSLLNIEGKEVGKATLSEHSKGVHILLKAEGLTPGIKAIHFHEKASCEKPTFESAGAHFNPTGKEHGFENAKGYHLGDLPNIEVGEDGTVELETVSPAVVLTAGKSNSLLDADGSALVIHENADDYKTDPSGNSGGRIVCGEISK</sequence>